<evidence type="ECO:0000313" key="3">
    <source>
        <dbReference type="Proteomes" id="UP001470230"/>
    </source>
</evidence>
<accession>A0ABR2HV61</accession>
<proteinExistence type="predicted"/>
<evidence type="ECO:0000259" key="1">
    <source>
        <dbReference type="Pfam" id="PF20018"/>
    </source>
</evidence>
<gene>
    <name evidence="2" type="ORF">M9Y10_017659</name>
</gene>
<keyword evidence="3" id="KW-1185">Reference proteome</keyword>
<sequence length="357" mass="41666">MITRLSQINESSYQQISDFVLNFDVEFKSVGCVPQHFLQFAQKATIFTSSLYNEKSLTLPGRKINISILNSSRIRVFGSIFSSILIEAFFHTKKEHIPHSLRNFCQFISEKLISYKKKFMDIVIVQNAYVNEMVENKSLPDKKAINLFFSSNLISDDLFYHGKDTWPNFSSIMIDNNHWNVDVSTVDQNEYQNVFFCMFKMNNLQGSIYNPNNFGPTKGKFNMDKFIDDFEFSVNSLIKSKHLSEKFVIDNSKLKDQLIDLNCSGYGQFISLIRPVINCYNWPAIQLLKEPISNFFCENPNNDETYANIFSDAFKEKIFVLHLLLKMMMFEEMIQSQSKFKSYQTMKMKVAVMMTEK</sequence>
<dbReference type="Pfam" id="PF20018">
    <property type="entry name" value="VMAP-M14"/>
    <property type="match status" value="1"/>
</dbReference>
<name>A0ABR2HV61_9EUKA</name>
<comment type="caution">
    <text evidence="2">The sequence shown here is derived from an EMBL/GenBank/DDBJ whole genome shotgun (WGS) entry which is preliminary data.</text>
</comment>
<feature type="domain" description="vWA-MoxR associated protein middle region 14" evidence="1">
    <location>
        <begin position="224"/>
        <end position="288"/>
    </location>
</feature>
<organism evidence="2 3">
    <name type="scientific">Tritrichomonas musculus</name>
    <dbReference type="NCBI Taxonomy" id="1915356"/>
    <lineage>
        <taxon>Eukaryota</taxon>
        <taxon>Metamonada</taxon>
        <taxon>Parabasalia</taxon>
        <taxon>Tritrichomonadida</taxon>
        <taxon>Tritrichomonadidae</taxon>
        <taxon>Tritrichomonas</taxon>
    </lineage>
</organism>
<dbReference type="EMBL" id="JAPFFF010000023">
    <property type="protein sequence ID" value="KAK8852670.1"/>
    <property type="molecule type" value="Genomic_DNA"/>
</dbReference>
<reference evidence="2 3" key="1">
    <citation type="submission" date="2024-04" db="EMBL/GenBank/DDBJ databases">
        <title>Tritrichomonas musculus Genome.</title>
        <authorList>
            <person name="Alves-Ferreira E."/>
            <person name="Grigg M."/>
            <person name="Lorenzi H."/>
            <person name="Galac M."/>
        </authorList>
    </citation>
    <scope>NUCLEOTIDE SEQUENCE [LARGE SCALE GENOMIC DNA]</scope>
    <source>
        <strain evidence="2 3">EAF2021</strain>
    </source>
</reference>
<dbReference type="InterPro" id="IPR045456">
    <property type="entry name" value="VMAP-M14"/>
</dbReference>
<evidence type="ECO:0000313" key="2">
    <source>
        <dbReference type="EMBL" id="KAK8852670.1"/>
    </source>
</evidence>
<protein>
    <recommendedName>
        <fullName evidence="1">vWA-MoxR associated protein middle region 14 domain-containing protein</fullName>
    </recommendedName>
</protein>
<dbReference type="Proteomes" id="UP001470230">
    <property type="component" value="Unassembled WGS sequence"/>
</dbReference>